<dbReference type="AlphaFoldDB" id="A0AAJ6AKP2"/>
<evidence type="ECO:0000313" key="2">
    <source>
        <dbReference type="Proteomes" id="UP001224674"/>
    </source>
</evidence>
<dbReference type="RefSeq" id="WP_233487921.1">
    <property type="nucleotide sequence ID" value="NZ_CP122566.1"/>
</dbReference>
<organism evidence="1 2">
    <name type="scientific">Auritidibacter ignavus</name>
    <dbReference type="NCBI Taxonomy" id="678932"/>
    <lineage>
        <taxon>Bacteria</taxon>
        <taxon>Bacillati</taxon>
        <taxon>Actinomycetota</taxon>
        <taxon>Actinomycetes</taxon>
        <taxon>Micrococcales</taxon>
        <taxon>Micrococcaceae</taxon>
        <taxon>Auritidibacter</taxon>
    </lineage>
</organism>
<gene>
    <name evidence="1" type="ORF">QDX21_09210</name>
</gene>
<name>A0AAJ6AKP2_9MICC</name>
<accession>A0AAJ6AKP2</accession>
<keyword evidence="2" id="KW-1185">Reference proteome</keyword>
<dbReference type="Pfam" id="PF13604">
    <property type="entry name" value="AAA_30"/>
    <property type="match status" value="1"/>
</dbReference>
<evidence type="ECO:0000313" key="1">
    <source>
        <dbReference type="EMBL" id="WGH94522.1"/>
    </source>
</evidence>
<dbReference type="Proteomes" id="UP001224674">
    <property type="component" value="Chromosome"/>
</dbReference>
<dbReference type="EMBL" id="CP122566">
    <property type="protein sequence ID" value="WGH94522.1"/>
    <property type="molecule type" value="Genomic_DNA"/>
</dbReference>
<proteinExistence type="predicted"/>
<sequence>MLVGPAGAGKTTALPALHRAWTAGHGRHSDIGLAPSAPDDSRLWISTRTYGWLESAVEQLRRRSRARPHATA</sequence>
<reference evidence="1 2" key="1">
    <citation type="submission" date="2023-03" db="EMBL/GenBank/DDBJ databases">
        <title>Complete genome sequences of several Auritidibacter ignavus strains isolated from ear infections.</title>
        <authorList>
            <person name="Baehr T."/>
            <person name="Baumhoegger A.M."/>
        </authorList>
    </citation>
    <scope>NUCLEOTIDE SEQUENCE [LARGE SCALE GENOMIC DNA]</scope>
    <source>
        <strain evidence="1 2">BABAE-6</strain>
    </source>
</reference>
<protein>
    <submittedName>
        <fullName evidence="1">AAA family ATPase</fullName>
    </submittedName>
</protein>